<feature type="transmembrane region" description="Helical" evidence="8">
    <location>
        <begin position="337"/>
        <end position="358"/>
    </location>
</feature>
<keyword evidence="6 8" id="KW-0472">Membrane</keyword>
<keyword evidence="4 8" id="KW-0812">Transmembrane</keyword>
<organism evidence="10 11">
    <name type="scientific">Capronia epimyces CBS 606.96</name>
    <dbReference type="NCBI Taxonomy" id="1182542"/>
    <lineage>
        <taxon>Eukaryota</taxon>
        <taxon>Fungi</taxon>
        <taxon>Dikarya</taxon>
        <taxon>Ascomycota</taxon>
        <taxon>Pezizomycotina</taxon>
        <taxon>Eurotiomycetes</taxon>
        <taxon>Chaetothyriomycetidae</taxon>
        <taxon>Chaetothyriales</taxon>
        <taxon>Herpotrichiellaceae</taxon>
        <taxon>Capronia</taxon>
    </lineage>
</organism>
<feature type="transmembrane region" description="Helical" evidence="8">
    <location>
        <begin position="183"/>
        <end position="207"/>
    </location>
</feature>
<dbReference type="Gene3D" id="1.20.1250.20">
    <property type="entry name" value="MFS general substrate transporter like domains"/>
    <property type="match status" value="1"/>
</dbReference>
<evidence type="ECO:0000256" key="5">
    <source>
        <dbReference type="ARBA" id="ARBA00022989"/>
    </source>
</evidence>
<evidence type="ECO:0000259" key="9">
    <source>
        <dbReference type="PROSITE" id="PS50850"/>
    </source>
</evidence>
<dbReference type="GO" id="GO:0016020">
    <property type="term" value="C:membrane"/>
    <property type="evidence" value="ECO:0007669"/>
    <property type="project" value="UniProtKB-SubCell"/>
</dbReference>
<feature type="transmembrane region" description="Helical" evidence="8">
    <location>
        <begin position="437"/>
        <end position="459"/>
    </location>
</feature>
<evidence type="ECO:0000256" key="7">
    <source>
        <dbReference type="SAM" id="MobiDB-lite"/>
    </source>
</evidence>
<dbReference type="SUPFAM" id="SSF103473">
    <property type="entry name" value="MFS general substrate transporter"/>
    <property type="match status" value="1"/>
</dbReference>
<dbReference type="RefSeq" id="XP_007737219.1">
    <property type="nucleotide sequence ID" value="XM_007739029.1"/>
</dbReference>
<evidence type="ECO:0000256" key="6">
    <source>
        <dbReference type="ARBA" id="ARBA00023136"/>
    </source>
</evidence>
<evidence type="ECO:0000313" key="11">
    <source>
        <dbReference type="Proteomes" id="UP000019478"/>
    </source>
</evidence>
<dbReference type="PANTHER" id="PTHR23511">
    <property type="entry name" value="SYNAPTIC VESICLE GLYCOPROTEIN 2"/>
    <property type="match status" value="1"/>
</dbReference>
<comment type="subcellular location">
    <subcellularLocation>
        <location evidence="1">Membrane</location>
        <topology evidence="1">Multi-pass membrane protein</topology>
    </subcellularLocation>
</comment>
<feature type="transmembrane region" description="Helical" evidence="8">
    <location>
        <begin position="412"/>
        <end position="431"/>
    </location>
</feature>
<feature type="transmembrane region" description="Helical" evidence="8">
    <location>
        <begin position="500"/>
        <end position="519"/>
    </location>
</feature>
<comment type="similarity">
    <text evidence="2">Belongs to the major facilitator superfamily.</text>
</comment>
<evidence type="ECO:0000256" key="1">
    <source>
        <dbReference type="ARBA" id="ARBA00004141"/>
    </source>
</evidence>
<feature type="region of interest" description="Disordered" evidence="7">
    <location>
        <begin position="1"/>
        <end position="21"/>
    </location>
</feature>
<feature type="transmembrane region" description="Helical" evidence="8">
    <location>
        <begin position="231"/>
        <end position="250"/>
    </location>
</feature>
<evidence type="ECO:0000256" key="2">
    <source>
        <dbReference type="ARBA" id="ARBA00008335"/>
    </source>
</evidence>
<dbReference type="FunFam" id="1.20.1250.20:FF:000171">
    <property type="entry name" value="MFS general substrate transporter"/>
    <property type="match status" value="1"/>
</dbReference>
<evidence type="ECO:0000256" key="3">
    <source>
        <dbReference type="ARBA" id="ARBA00022448"/>
    </source>
</evidence>
<feature type="transmembrane region" description="Helical" evidence="8">
    <location>
        <begin position="471"/>
        <end position="494"/>
    </location>
</feature>
<dbReference type="Proteomes" id="UP000019478">
    <property type="component" value="Unassembled WGS sequence"/>
</dbReference>
<keyword evidence="5 8" id="KW-1133">Transmembrane helix</keyword>
<feature type="transmembrane region" description="Helical" evidence="8">
    <location>
        <begin position="152"/>
        <end position="176"/>
    </location>
</feature>
<proteinExistence type="inferred from homology"/>
<dbReference type="CDD" id="cd17316">
    <property type="entry name" value="MFS_SV2_like"/>
    <property type="match status" value="1"/>
</dbReference>
<feature type="transmembrane region" description="Helical" evidence="8">
    <location>
        <begin position="386"/>
        <end position="405"/>
    </location>
</feature>
<keyword evidence="3" id="KW-0813">Transport</keyword>
<dbReference type="EMBL" id="AMGY01000008">
    <property type="protein sequence ID" value="EXJ79431.1"/>
    <property type="molecule type" value="Genomic_DNA"/>
</dbReference>
<gene>
    <name evidence="10" type="ORF">A1O3_08933</name>
</gene>
<dbReference type="InterPro" id="IPR005828">
    <property type="entry name" value="MFS_sugar_transport-like"/>
</dbReference>
<dbReference type="GO" id="GO:0022857">
    <property type="term" value="F:transmembrane transporter activity"/>
    <property type="evidence" value="ECO:0007669"/>
    <property type="project" value="InterPro"/>
</dbReference>
<feature type="domain" description="Major facilitator superfamily (MFS) profile" evidence="9">
    <location>
        <begin position="46"/>
        <end position="522"/>
    </location>
</feature>
<evidence type="ECO:0000256" key="4">
    <source>
        <dbReference type="ARBA" id="ARBA00022692"/>
    </source>
</evidence>
<dbReference type="AlphaFoldDB" id="W9XR43"/>
<feature type="transmembrane region" description="Helical" evidence="8">
    <location>
        <begin position="98"/>
        <end position="119"/>
    </location>
</feature>
<accession>W9XR43</accession>
<dbReference type="GeneID" id="19173019"/>
<comment type="caution">
    <text evidence="10">The sequence shown here is derived from an EMBL/GenBank/DDBJ whole genome shotgun (WGS) entry which is preliminary data.</text>
</comment>
<dbReference type="eggNOG" id="KOG0253">
    <property type="taxonomic scope" value="Eukaryota"/>
</dbReference>
<feature type="transmembrane region" description="Helical" evidence="8">
    <location>
        <begin position="126"/>
        <end position="146"/>
    </location>
</feature>
<dbReference type="Pfam" id="PF00083">
    <property type="entry name" value="Sugar_tr"/>
    <property type="match status" value="1"/>
</dbReference>
<dbReference type="HOGENOM" id="CLU_001265_52_2_1"/>
<protein>
    <recommendedName>
        <fullName evidence="9">Major facilitator superfamily (MFS) profile domain-containing protein</fullName>
    </recommendedName>
</protein>
<dbReference type="PANTHER" id="PTHR23511:SF5">
    <property type="entry name" value="MAJOR FACILITATOR-TYPE TRANSPORTER HXNZ-RELATED"/>
    <property type="match status" value="1"/>
</dbReference>
<sequence>MGSDKDTKIATESAIPGETPEAGTFREYKSLQVDGVDPVFEHQARLVNHAVQGIGMGKYQWALFGLCGYGWLCDQLWQTTISDALAQVAIEFTPQHSAFLSLALIAGLVVGASFWGLGCDLIGRRLAFNLTLLIAGIFGTAAGAAPNFVSCAVLVALCGFGVGGNLPVDGAVFLEFLPGTHQYLLEILAVWWSFGQFIPAGAAWGFLPRYSCSADTPAGQCQKADNMGWRYLMYSMGAITLAGFFARFLLFRLRESPRYLIGQGRYQEAVDVLNDVAQYNGTTQFLTVEDLLQVEREYAGQGGVPRIGKTTALKRILAQFRPGGFKHVRALFASKKLAWSMTLIILVWGMIGLASPLYSNFLPEYLALHGAQSGSGSINITYRNNFIIIACSIPGTMLAGWLIGLPYIGRRGTLGLSLILTSVFLFAFTAARTQAQILAFNSVSSFVQYIMWGALYCYTPEVIPSIHRGTGTGLAAAFNRICGLMAPIIATYVGYTNTPIFVSASLYIVAGLLSFCFPYETSGKASL</sequence>
<keyword evidence="11" id="KW-1185">Reference proteome</keyword>
<dbReference type="InterPro" id="IPR020846">
    <property type="entry name" value="MFS_dom"/>
</dbReference>
<dbReference type="OrthoDB" id="4139357at2759"/>
<evidence type="ECO:0000256" key="8">
    <source>
        <dbReference type="SAM" id="Phobius"/>
    </source>
</evidence>
<evidence type="ECO:0000313" key="10">
    <source>
        <dbReference type="EMBL" id="EXJ79431.1"/>
    </source>
</evidence>
<reference evidence="10 11" key="1">
    <citation type="submission" date="2013-03" db="EMBL/GenBank/DDBJ databases">
        <title>The Genome Sequence of Capronia epimyces CBS 606.96.</title>
        <authorList>
            <consortium name="The Broad Institute Genomics Platform"/>
            <person name="Cuomo C."/>
            <person name="de Hoog S."/>
            <person name="Gorbushina A."/>
            <person name="Walker B."/>
            <person name="Young S.K."/>
            <person name="Zeng Q."/>
            <person name="Gargeya S."/>
            <person name="Fitzgerald M."/>
            <person name="Haas B."/>
            <person name="Abouelleil A."/>
            <person name="Allen A.W."/>
            <person name="Alvarado L."/>
            <person name="Arachchi H.M."/>
            <person name="Berlin A.M."/>
            <person name="Chapman S.B."/>
            <person name="Gainer-Dewar J."/>
            <person name="Goldberg J."/>
            <person name="Griggs A."/>
            <person name="Gujja S."/>
            <person name="Hansen M."/>
            <person name="Howarth C."/>
            <person name="Imamovic A."/>
            <person name="Ireland A."/>
            <person name="Larimer J."/>
            <person name="McCowan C."/>
            <person name="Murphy C."/>
            <person name="Pearson M."/>
            <person name="Poon T.W."/>
            <person name="Priest M."/>
            <person name="Roberts A."/>
            <person name="Saif S."/>
            <person name="Shea T."/>
            <person name="Sisk P."/>
            <person name="Sykes S."/>
            <person name="Wortman J."/>
            <person name="Nusbaum C."/>
            <person name="Birren B."/>
        </authorList>
    </citation>
    <scope>NUCLEOTIDE SEQUENCE [LARGE SCALE GENOMIC DNA]</scope>
    <source>
        <strain evidence="10 11">CBS 606.96</strain>
    </source>
</reference>
<dbReference type="PROSITE" id="PS50850">
    <property type="entry name" value="MFS"/>
    <property type="match status" value="1"/>
</dbReference>
<dbReference type="InterPro" id="IPR036259">
    <property type="entry name" value="MFS_trans_sf"/>
</dbReference>
<name>W9XR43_9EURO</name>